<gene>
    <name evidence="2" type="ORF">HGM15179_014966</name>
</gene>
<keyword evidence="3" id="KW-1185">Reference proteome</keyword>
<proteinExistence type="predicted"/>
<organism evidence="2 3">
    <name type="scientific">Zosterops borbonicus</name>
    <dbReference type="NCBI Taxonomy" id="364589"/>
    <lineage>
        <taxon>Eukaryota</taxon>
        <taxon>Metazoa</taxon>
        <taxon>Chordata</taxon>
        <taxon>Craniata</taxon>
        <taxon>Vertebrata</taxon>
        <taxon>Euteleostomi</taxon>
        <taxon>Archelosauria</taxon>
        <taxon>Archosauria</taxon>
        <taxon>Dinosauria</taxon>
        <taxon>Saurischia</taxon>
        <taxon>Theropoda</taxon>
        <taxon>Coelurosauria</taxon>
        <taxon>Aves</taxon>
        <taxon>Neognathae</taxon>
        <taxon>Neoaves</taxon>
        <taxon>Telluraves</taxon>
        <taxon>Australaves</taxon>
        <taxon>Passeriformes</taxon>
        <taxon>Sylvioidea</taxon>
        <taxon>Zosteropidae</taxon>
        <taxon>Zosterops</taxon>
    </lineage>
</organism>
<accession>A0A8K1G5T1</accession>
<comment type="caution">
    <text evidence="2">The sequence shown here is derived from an EMBL/GenBank/DDBJ whole genome shotgun (WGS) entry which is preliminary data.</text>
</comment>
<dbReference type="AlphaFoldDB" id="A0A8K1G5T1"/>
<evidence type="ECO:0000313" key="3">
    <source>
        <dbReference type="Proteomes" id="UP000796761"/>
    </source>
</evidence>
<dbReference type="EMBL" id="SWJQ01000617">
    <property type="protein sequence ID" value="TRZ12143.1"/>
    <property type="molecule type" value="Genomic_DNA"/>
</dbReference>
<evidence type="ECO:0000313" key="2">
    <source>
        <dbReference type="EMBL" id="TRZ12143.1"/>
    </source>
</evidence>
<reference evidence="2" key="1">
    <citation type="submission" date="2019-04" db="EMBL/GenBank/DDBJ databases">
        <title>Genome assembly of Zosterops borbonicus 15179.</title>
        <authorList>
            <person name="Leroy T."/>
            <person name="Anselmetti Y."/>
            <person name="Tilak M.-K."/>
            <person name="Nabholz B."/>
        </authorList>
    </citation>
    <scope>NUCLEOTIDE SEQUENCE</scope>
    <source>
        <strain evidence="2">HGM_15179</strain>
        <tissue evidence="2">Muscle</tissue>
    </source>
</reference>
<feature type="region of interest" description="Disordered" evidence="1">
    <location>
        <begin position="69"/>
        <end position="91"/>
    </location>
</feature>
<protein>
    <submittedName>
        <fullName evidence="2">Uncharacterized protein</fullName>
    </submittedName>
</protein>
<evidence type="ECO:0000256" key="1">
    <source>
        <dbReference type="SAM" id="MobiDB-lite"/>
    </source>
</evidence>
<sequence length="241" mass="26473">MVRGLELLCYEERLQELGLFGLEKTERGSCQYTETSQSQNSKFTFAKLQSEFSPGVLLWHGLVFGQQGGHKDSSSRKLPPCAAKPIPDGSEDGHLLAKDGPMREVGNAFVKEENQNKVTAREESQNSKFTFAKLQSEFSPGVLLWHGLVFGQQGGHKDSSSRKLPPCAAKPIPDGSEDGHLLAKDGPMREVGNAFVKEENQNKVTAREESCGRGGRTSDSNGYLMLGQCQTMTPEYTLFLT</sequence>
<name>A0A8K1G5T1_9PASS</name>
<feature type="region of interest" description="Disordered" evidence="1">
    <location>
        <begin position="156"/>
        <end position="177"/>
    </location>
</feature>
<dbReference type="Proteomes" id="UP000796761">
    <property type="component" value="Unassembled WGS sequence"/>
</dbReference>